<evidence type="ECO:0000256" key="1">
    <source>
        <dbReference type="ARBA" id="ARBA00004651"/>
    </source>
</evidence>
<name>A0A383C708_9ZZZZ</name>
<sequence>MIYLKTYQKYIINNFLATFGKIFFIFLSLAFVLTIFEEISFFKDIEISFFVPFFLTLLNVPSVLYEIFPFIFLISTQF</sequence>
<evidence type="ECO:0000313" key="7">
    <source>
        <dbReference type="EMBL" id="SVE27961.1"/>
    </source>
</evidence>
<evidence type="ECO:0000256" key="4">
    <source>
        <dbReference type="ARBA" id="ARBA00022989"/>
    </source>
</evidence>
<proteinExistence type="predicted"/>
<feature type="transmembrane region" description="Helical" evidence="6">
    <location>
        <begin position="12"/>
        <end position="35"/>
    </location>
</feature>
<evidence type="ECO:0008006" key="8">
    <source>
        <dbReference type="Google" id="ProtNLM"/>
    </source>
</evidence>
<keyword evidence="4 6" id="KW-1133">Transmembrane helix</keyword>
<organism evidence="7">
    <name type="scientific">marine metagenome</name>
    <dbReference type="NCBI Taxonomy" id="408172"/>
    <lineage>
        <taxon>unclassified sequences</taxon>
        <taxon>metagenomes</taxon>
        <taxon>ecological metagenomes</taxon>
    </lineage>
</organism>
<evidence type="ECO:0000256" key="3">
    <source>
        <dbReference type="ARBA" id="ARBA00022692"/>
    </source>
</evidence>
<dbReference type="AlphaFoldDB" id="A0A383C708"/>
<keyword evidence="5 6" id="KW-0472">Membrane</keyword>
<comment type="subcellular location">
    <subcellularLocation>
        <location evidence="1">Cell membrane</location>
        <topology evidence="1">Multi-pass membrane protein</topology>
    </subcellularLocation>
</comment>
<accession>A0A383C708</accession>
<gene>
    <name evidence="7" type="ORF">METZ01_LOCUS480815</name>
</gene>
<keyword evidence="3 6" id="KW-0812">Transmembrane</keyword>
<evidence type="ECO:0000256" key="5">
    <source>
        <dbReference type="ARBA" id="ARBA00023136"/>
    </source>
</evidence>
<dbReference type="EMBL" id="UINC01206367">
    <property type="protein sequence ID" value="SVE27961.1"/>
    <property type="molecule type" value="Genomic_DNA"/>
</dbReference>
<feature type="non-terminal residue" evidence="7">
    <location>
        <position position="78"/>
    </location>
</feature>
<dbReference type="Pfam" id="PF03739">
    <property type="entry name" value="LptF_LptG"/>
    <property type="match status" value="1"/>
</dbReference>
<protein>
    <recommendedName>
        <fullName evidence="8">LptF/LptG family permease</fullName>
    </recommendedName>
</protein>
<reference evidence="7" key="1">
    <citation type="submission" date="2018-05" db="EMBL/GenBank/DDBJ databases">
        <authorList>
            <person name="Lanie J.A."/>
            <person name="Ng W.-L."/>
            <person name="Kazmierczak K.M."/>
            <person name="Andrzejewski T.M."/>
            <person name="Davidsen T.M."/>
            <person name="Wayne K.J."/>
            <person name="Tettelin H."/>
            <person name="Glass J.I."/>
            <person name="Rusch D."/>
            <person name="Podicherti R."/>
            <person name="Tsui H.-C.T."/>
            <person name="Winkler M.E."/>
        </authorList>
    </citation>
    <scope>NUCLEOTIDE SEQUENCE</scope>
</reference>
<dbReference type="GO" id="GO:0005886">
    <property type="term" value="C:plasma membrane"/>
    <property type="evidence" value="ECO:0007669"/>
    <property type="project" value="UniProtKB-SubCell"/>
</dbReference>
<dbReference type="InterPro" id="IPR005495">
    <property type="entry name" value="LptG/LptF_permease"/>
</dbReference>
<evidence type="ECO:0000256" key="6">
    <source>
        <dbReference type="SAM" id="Phobius"/>
    </source>
</evidence>
<keyword evidence="2" id="KW-1003">Cell membrane</keyword>
<feature type="transmembrane region" description="Helical" evidence="6">
    <location>
        <begin position="47"/>
        <end position="74"/>
    </location>
</feature>
<evidence type="ECO:0000256" key="2">
    <source>
        <dbReference type="ARBA" id="ARBA00022475"/>
    </source>
</evidence>